<name>A0A3B0UL39_9ZZZZ</name>
<gene>
    <name evidence="1" type="ORF">MNBD_BACTEROID01-1030</name>
</gene>
<accession>A0A3B0UL39</accession>
<proteinExistence type="predicted"/>
<dbReference type="EMBL" id="UOEP01000117">
    <property type="protein sequence ID" value="VAW20306.1"/>
    <property type="molecule type" value="Genomic_DNA"/>
</dbReference>
<dbReference type="AlphaFoldDB" id="A0A3B0UL39"/>
<sequence>MGKIFGDIRLKKEFNLDHPAINKNPVQDK</sequence>
<protein>
    <submittedName>
        <fullName evidence="1">Uncharacterized protein</fullName>
    </submittedName>
</protein>
<reference evidence="1" key="1">
    <citation type="submission" date="2018-06" db="EMBL/GenBank/DDBJ databases">
        <authorList>
            <person name="Zhirakovskaya E."/>
        </authorList>
    </citation>
    <scope>NUCLEOTIDE SEQUENCE</scope>
</reference>
<organism evidence="1">
    <name type="scientific">hydrothermal vent metagenome</name>
    <dbReference type="NCBI Taxonomy" id="652676"/>
    <lineage>
        <taxon>unclassified sequences</taxon>
        <taxon>metagenomes</taxon>
        <taxon>ecological metagenomes</taxon>
    </lineage>
</organism>
<evidence type="ECO:0000313" key="1">
    <source>
        <dbReference type="EMBL" id="VAW20306.1"/>
    </source>
</evidence>